<feature type="region of interest" description="Disordered" evidence="1">
    <location>
        <begin position="26"/>
        <end position="45"/>
    </location>
</feature>
<sequence>MKGQRVRIVTLRDALGAVRCQQETKRRAGIRGGGPARGVDQRRGVPQCRLPPAGLSFGDLGEVESLRHVTDEPHRRQPKVVRLIAQGSRRPPGEQGRGRLRIETVSTDGDGAVRFTGRDVMVDDEGRAAGQDRVRPSAEIGDDQRAGAPGSDPVGDLRIPRRLAFADDEGFSRHTGLPQGLDQDGGRGQAIGIEMADDQDRRTRFEGGEHSRHRFPRSRAHVAV</sequence>
<gene>
    <name evidence="2" type="ORF">SAMN05192568_10432</name>
</gene>
<feature type="region of interest" description="Disordered" evidence="1">
    <location>
        <begin position="122"/>
        <end position="157"/>
    </location>
</feature>
<protein>
    <submittedName>
        <fullName evidence="2">Uncharacterized protein</fullName>
    </submittedName>
</protein>
<accession>A0A1I4SKD6</accession>
<feature type="compositionally biased region" description="Basic and acidic residues" evidence="1">
    <location>
        <begin position="198"/>
        <end position="210"/>
    </location>
</feature>
<reference evidence="3" key="1">
    <citation type="submission" date="2016-10" db="EMBL/GenBank/DDBJ databases">
        <authorList>
            <person name="Varghese N."/>
            <person name="Submissions S."/>
        </authorList>
    </citation>
    <scope>NUCLEOTIDE SEQUENCE [LARGE SCALE GENOMIC DNA]</scope>
    <source>
        <strain evidence="3">BL36</strain>
    </source>
</reference>
<keyword evidence="3" id="KW-1185">Reference proteome</keyword>
<name>A0A1I4SKD6_9HYPH</name>
<feature type="compositionally biased region" description="Basic residues" evidence="1">
    <location>
        <begin position="211"/>
        <end position="224"/>
    </location>
</feature>
<evidence type="ECO:0000313" key="2">
    <source>
        <dbReference type="EMBL" id="SFM64810.1"/>
    </source>
</evidence>
<proteinExistence type="predicted"/>
<dbReference type="Proteomes" id="UP000199048">
    <property type="component" value="Unassembled WGS sequence"/>
</dbReference>
<dbReference type="AlphaFoldDB" id="A0A1I4SKD6"/>
<organism evidence="2 3">
    <name type="scientific">Methylobacterium pseudosasicola</name>
    <dbReference type="NCBI Taxonomy" id="582667"/>
    <lineage>
        <taxon>Bacteria</taxon>
        <taxon>Pseudomonadati</taxon>
        <taxon>Pseudomonadota</taxon>
        <taxon>Alphaproteobacteria</taxon>
        <taxon>Hyphomicrobiales</taxon>
        <taxon>Methylobacteriaceae</taxon>
        <taxon>Methylobacterium</taxon>
    </lineage>
</organism>
<dbReference type="EMBL" id="FOTK01000043">
    <property type="protein sequence ID" value="SFM64810.1"/>
    <property type="molecule type" value="Genomic_DNA"/>
</dbReference>
<feature type="compositionally biased region" description="Basic and acidic residues" evidence="1">
    <location>
        <begin position="122"/>
        <end position="136"/>
    </location>
</feature>
<feature type="region of interest" description="Disordered" evidence="1">
    <location>
        <begin position="170"/>
        <end position="224"/>
    </location>
</feature>
<evidence type="ECO:0000313" key="3">
    <source>
        <dbReference type="Proteomes" id="UP000199048"/>
    </source>
</evidence>
<evidence type="ECO:0000256" key="1">
    <source>
        <dbReference type="SAM" id="MobiDB-lite"/>
    </source>
</evidence>